<name>A0ABS8LPZ5_XANEU</name>
<evidence type="ECO:0000313" key="3">
    <source>
        <dbReference type="Proteomes" id="UP001430605"/>
    </source>
</evidence>
<sequence>MSRPPPLPQAAPQRPRAADLWNRHWKWAVPGIGIALSVLLALLIGGVLYVITAALKSSDVYLDALQIAKTDAQVVQRLGMPINEDVLINGSIR</sequence>
<organism evidence="2 3">
    <name type="scientific">Xanthomonas euvesicatoria pv. euvesicatoria</name>
    <dbReference type="NCBI Taxonomy" id="2753541"/>
    <lineage>
        <taxon>Bacteria</taxon>
        <taxon>Pseudomonadati</taxon>
        <taxon>Pseudomonadota</taxon>
        <taxon>Gammaproteobacteria</taxon>
        <taxon>Lysobacterales</taxon>
        <taxon>Lysobacteraceae</taxon>
        <taxon>Xanthomonas</taxon>
    </lineage>
</organism>
<comment type="caution">
    <text evidence="2">The sequence shown here is derived from an EMBL/GenBank/DDBJ whole genome shotgun (WGS) entry which is preliminary data.</text>
</comment>
<evidence type="ECO:0000256" key="1">
    <source>
        <dbReference type="SAM" id="Phobius"/>
    </source>
</evidence>
<evidence type="ECO:0000313" key="2">
    <source>
        <dbReference type="EMBL" id="MCC8636402.1"/>
    </source>
</evidence>
<protein>
    <submittedName>
        <fullName evidence="2">Cytochrome c oxidase assembly factor Coa1 family protein</fullName>
    </submittedName>
</protein>
<keyword evidence="1" id="KW-1133">Transmembrane helix</keyword>
<keyword evidence="1" id="KW-0812">Transmembrane</keyword>
<feature type="transmembrane region" description="Helical" evidence="1">
    <location>
        <begin position="27"/>
        <end position="51"/>
    </location>
</feature>
<gene>
    <name evidence="2" type="ORF">LN463_15785</name>
</gene>
<accession>A0ABS8LPZ5</accession>
<keyword evidence="3" id="KW-1185">Reference proteome</keyword>
<dbReference type="Proteomes" id="UP001430605">
    <property type="component" value="Unassembled WGS sequence"/>
</dbReference>
<dbReference type="RefSeq" id="WP_011348937.1">
    <property type="nucleotide sequence ID" value="NZ_JAJITJ010000043.1"/>
</dbReference>
<dbReference type="EMBL" id="JAJIUS010000085">
    <property type="protein sequence ID" value="MCC8636402.1"/>
    <property type="molecule type" value="Genomic_DNA"/>
</dbReference>
<keyword evidence="1" id="KW-0472">Membrane</keyword>
<proteinExistence type="predicted"/>
<reference evidence="2" key="1">
    <citation type="submission" date="2021-11" db="EMBL/GenBank/DDBJ databases">
        <title>Genome resources and taxonomic validation of 89 Xanthomonas strains.</title>
        <authorList>
            <person name="Tambong J.T."/>
        </authorList>
    </citation>
    <scope>NUCLEOTIDE SEQUENCE</scope>
    <source>
        <strain evidence="2">Xv 72</strain>
    </source>
</reference>